<evidence type="ECO:0000256" key="7">
    <source>
        <dbReference type="ARBA" id="ARBA00022840"/>
    </source>
</evidence>
<evidence type="ECO:0000256" key="11">
    <source>
        <dbReference type="ARBA" id="ARBA00034617"/>
    </source>
</evidence>
<evidence type="ECO:0000313" key="19">
    <source>
        <dbReference type="Proteomes" id="UP000541425"/>
    </source>
</evidence>
<keyword evidence="1" id="KW-0540">Nuclease</keyword>
<dbReference type="PROSITE" id="PS51198">
    <property type="entry name" value="UVRD_HELICASE_ATP_BIND"/>
    <property type="match status" value="1"/>
</dbReference>
<keyword evidence="4 14" id="KW-0378">Hydrolase</keyword>
<feature type="domain" description="UvrD-like helicase C-terminal" evidence="17">
    <location>
        <begin position="486"/>
        <end position="727"/>
    </location>
</feature>
<dbReference type="Gene3D" id="3.40.50.300">
    <property type="entry name" value="P-loop containing nucleotide triphosphate hydrolases"/>
    <property type="match status" value="4"/>
</dbReference>
<dbReference type="Gene3D" id="3.90.320.10">
    <property type="match status" value="1"/>
</dbReference>
<comment type="catalytic activity">
    <reaction evidence="11">
        <text>Couples ATP hydrolysis with the unwinding of duplex DNA by translocating in the 3'-5' direction.</text>
        <dbReference type="EC" id="5.6.2.4"/>
    </reaction>
</comment>
<evidence type="ECO:0000256" key="4">
    <source>
        <dbReference type="ARBA" id="ARBA00022801"/>
    </source>
</evidence>
<dbReference type="GO" id="GO:0005829">
    <property type="term" value="C:cytosol"/>
    <property type="evidence" value="ECO:0007669"/>
    <property type="project" value="TreeGrafter"/>
</dbReference>
<dbReference type="InterPro" id="IPR027417">
    <property type="entry name" value="P-loop_NTPase"/>
</dbReference>
<evidence type="ECO:0000313" key="18">
    <source>
        <dbReference type="EMBL" id="MBB3703563.1"/>
    </source>
</evidence>
<evidence type="ECO:0000256" key="8">
    <source>
        <dbReference type="ARBA" id="ARBA00023125"/>
    </source>
</evidence>
<evidence type="ECO:0000256" key="12">
    <source>
        <dbReference type="ARBA" id="ARBA00034808"/>
    </source>
</evidence>
<evidence type="ECO:0000259" key="16">
    <source>
        <dbReference type="PROSITE" id="PS51198"/>
    </source>
</evidence>
<keyword evidence="8" id="KW-0238">DNA-binding</keyword>
<evidence type="ECO:0000256" key="15">
    <source>
        <dbReference type="SAM" id="Coils"/>
    </source>
</evidence>
<keyword evidence="6 18" id="KW-0269">Exonuclease</keyword>
<feature type="domain" description="UvrD-like helicase ATP-binding" evidence="16">
    <location>
        <begin position="1"/>
        <end position="471"/>
    </location>
</feature>
<organism evidence="18 19">
    <name type="scientific">Alloprevotella rava</name>
    <dbReference type="NCBI Taxonomy" id="671218"/>
    <lineage>
        <taxon>Bacteria</taxon>
        <taxon>Pseudomonadati</taxon>
        <taxon>Bacteroidota</taxon>
        <taxon>Bacteroidia</taxon>
        <taxon>Bacteroidales</taxon>
        <taxon>Prevotellaceae</taxon>
        <taxon>Alloprevotella</taxon>
    </lineage>
</organism>
<evidence type="ECO:0000256" key="5">
    <source>
        <dbReference type="ARBA" id="ARBA00022806"/>
    </source>
</evidence>
<dbReference type="PANTHER" id="PTHR11070:SF67">
    <property type="entry name" value="DNA 3'-5' HELICASE"/>
    <property type="match status" value="1"/>
</dbReference>
<evidence type="ECO:0000256" key="10">
    <source>
        <dbReference type="ARBA" id="ARBA00023235"/>
    </source>
</evidence>
<evidence type="ECO:0000256" key="3">
    <source>
        <dbReference type="ARBA" id="ARBA00022763"/>
    </source>
</evidence>
<dbReference type="EC" id="5.6.2.4" evidence="12"/>
<dbReference type="InterPro" id="IPR011604">
    <property type="entry name" value="PDDEXK-like_dom_sf"/>
</dbReference>
<dbReference type="Proteomes" id="UP000541425">
    <property type="component" value="Unassembled WGS sequence"/>
</dbReference>
<evidence type="ECO:0000256" key="2">
    <source>
        <dbReference type="ARBA" id="ARBA00022741"/>
    </source>
</evidence>
<dbReference type="PROSITE" id="PS51217">
    <property type="entry name" value="UVRD_HELICASE_CTER"/>
    <property type="match status" value="1"/>
</dbReference>
<dbReference type="PANTHER" id="PTHR11070">
    <property type="entry name" value="UVRD / RECB / PCRA DNA HELICASE FAMILY MEMBER"/>
    <property type="match status" value="1"/>
</dbReference>
<name>A0A7W5UFZ4_9BACT</name>
<accession>A0A7W5UFZ4</accession>
<protein>
    <recommendedName>
        <fullName evidence="12">DNA 3'-5' helicase</fullName>
        <ecNumber evidence="12">5.6.2.4</ecNumber>
    </recommendedName>
</protein>
<evidence type="ECO:0000256" key="9">
    <source>
        <dbReference type="ARBA" id="ARBA00023204"/>
    </source>
</evidence>
<dbReference type="GO" id="GO:0043138">
    <property type="term" value="F:3'-5' DNA helicase activity"/>
    <property type="evidence" value="ECO:0007669"/>
    <property type="project" value="UniProtKB-EC"/>
</dbReference>
<dbReference type="GO" id="GO:0004527">
    <property type="term" value="F:exonuclease activity"/>
    <property type="evidence" value="ECO:0007669"/>
    <property type="project" value="UniProtKB-KW"/>
</dbReference>
<keyword evidence="3" id="KW-0227">DNA damage</keyword>
<feature type="binding site" evidence="14">
    <location>
        <begin position="8"/>
        <end position="15"/>
    </location>
    <ligand>
        <name>ATP</name>
        <dbReference type="ChEBI" id="CHEBI:30616"/>
    </ligand>
</feature>
<keyword evidence="7 14" id="KW-0067">ATP-binding</keyword>
<keyword evidence="2 14" id="KW-0547">Nucleotide-binding</keyword>
<dbReference type="InterPro" id="IPR014017">
    <property type="entry name" value="DNA_helicase_UvrD-like_C"/>
</dbReference>
<evidence type="ECO:0000259" key="17">
    <source>
        <dbReference type="PROSITE" id="PS51217"/>
    </source>
</evidence>
<keyword evidence="15" id="KW-0175">Coiled coil</keyword>
<evidence type="ECO:0000256" key="14">
    <source>
        <dbReference type="PROSITE-ProRule" id="PRU00560"/>
    </source>
</evidence>
<dbReference type="AlphaFoldDB" id="A0A7W5UFZ4"/>
<evidence type="ECO:0000256" key="13">
    <source>
        <dbReference type="ARBA" id="ARBA00048988"/>
    </source>
</evidence>
<keyword evidence="9" id="KW-0234">DNA repair</keyword>
<keyword evidence="5 14" id="KW-0347">Helicase</keyword>
<dbReference type="InterPro" id="IPR014016">
    <property type="entry name" value="UvrD-like_ATP-bd"/>
</dbReference>
<dbReference type="Pfam" id="PF00580">
    <property type="entry name" value="UvrD-helicase"/>
    <property type="match status" value="1"/>
</dbReference>
<dbReference type="GO" id="GO:0000725">
    <property type="term" value="P:recombinational repair"/>
    <property type="evidence" value="ECO:0007669"/>
    <property type="project" value="TreeGrafter"/>
</dbReference>
<dbReference type="SUPFAM" id="SSF52540">
    <property type="entry name" value="P-loop containing nucleoside triphosphate hydrolases"/>
    <property type="match status" value="1"/>
</dbReference>
<evidence type="ECO:0000256" key="1">
    <source>
        <dbReference type="ARBA" id="ARBA00022722"/>
    </source>
</evidence>
<dbReference type="GO" id="GO:0005524">
    <property type="term" value="F:ATP binding"/>
    <property type="evidence" value="ECO:0007669"/>
    <property type="project" value="UniProtKB-UniRule"/>
</dbReference>
<dbReference type="GO" id="GO:0003677">
    <property type="term" value="F:DNA binding"/>
    <property type="evidence" value="ECO:0007669"/>
    <property type="project" value="UniProtKB-KW"/>
</dbReference>
<dbReference type="InterPro" id="IPR000212">
    <property type="entry name" value="DNA_helicase_UvrD/REP"/>
</dbReference>
<feature type="coiled-coil region" evidence="15">
    <location>
        <begin position="307"/>
        <end position="337"/>
    </location>
</feature>
<reference evidence="18 19" key="1">
    <citation type="submission" date="2020-08" db="EMBL/GenBank/DDBJ databases">
        <title>Genomic Encyclopedia of Type Strains, Phase IV (KMG-IV): sequencing the most valuable type-strain genomes for metagenomic binning, comparative biology and taxonomic classification.</title>
        <authorList>
            <person name="Goeker M."/>
        </authorList>
    </citation>
    <scope>NUCLEOTIDE SEQUENCE [LARGE SCALE GENOMIC DNA]</scope>
    <source>
        <strain evidence="18 19">DSM 22548</strain>
    </source>
</reference>
<gene>
    <name evidence="18" type="ORF">FHS60_002054</name>
</gene>
<sequence>MYLTVNNASAGSGKTFTLAAEYVADLVAELHATIGAYHIPSYAINAHRRILAITFTNKATAEMKERILQYLYALSQQQDDAFLEKVKEKLTSFSVSVSDQQIAAFTRKALIDILHDYNQFHVITIDSFFQKLLSSLARELNLPANLKVDINNNEAIEEAVDLLLRDPEPSELGWLKNYINQRNADAQNWNIAEEIKKFSYKNLLLEDYQLLPDTEKAFIADNAKMNDFIKSLRKILRDIGEQFNNTLQQIKDEFEASLEEHSNSRSIKPYFKNMPKAPKEGMEKILNGDARLLLKKAQDNAELCSLETNFIEQLNELEKARKEYEELSSTIALMLKNLSPLRLLNAIEKKLDIVNQEHNRFLLTKTKLLFHTFIDDQDAPFIFEKTGNLYKHILIDEFQDTAKTQWNNICHLLLNSMSEGNTNLIVGDIKQSIYRWNGGDWRLLMNMSKDPKLALLGEIKTETLNDNYRSKSNIVHFNNKFFIEAAKQLDEESNTTLLREIYTKETTHQIPKKGKGGYVYACISEEKETPAFSDEEFSLSAQMHKLHQAGVAWKDMCILIRKRNDAAKIIENITDIEFVSDEAFALGSSLGVQLIIHLLRILDNEEDTAAIYFVIKAYEEYILQAEPSHSNKLEDLPKDFSSDIDYLRKMPLYELILRLIEIFQLDKLKEGSTYLLSFLDQTLDYISTNPHTINSFLRKWENALQSKSIPSSKVDAVRILTIHKSKGLEFHSVFIPDCTWELGTTNSDHRSFLWWDNPFIRKENMPHIPITPSSQAKNSKFKTQYEEEMNQRHVDNLNLAYVAFTRPRYNLFLWANTKGKKTNDDMGLLLASTLKALYDTDSIELQNEEAPLTHEQIESLSIYEIGTPEVPKMKATQKVEKSDNPFVYTPEEKSIFFKTFPARLSFRQSNDSLEFMTELQGEDTSKFKIMDRGKIFHRIMQNIKVAEDMPKSIKHLSQLGIISEGEIEKLQNQFTEYLSAHPEWFDGSWNVFTETTLLKSGNAEHRADRIMTRGNETIIIDFKFAQKEEKKHILQVQGYMKLLKEIRPQVKGYLWYVDKGLTIPVEL</sequence>
<evidence type="ECO:0000256" key="6">
    <source>
        <dbReference type="ARBA" id="ARBA00022839"/>
    </source>
</evidence>
<proteinExistence type="predicted"/>
<dbReference type="Pfam" id="PF13361">
    <property type="entry name" value="UvrD_C"/>
    <property type="match status" value="2"/>
</dbReference>
<comment type="catalytic activity">
    <reaction evidence="13">
        <text>ATP + H2O = ADP + phosphate + H(+)</text>
        <dbReference type="Rhea" id="RHEA:13065"/>
        <dbReference type="ChEBI" id="CHEBI:15377"/>
        <dbReference type="ChEBI" id="CHEBI:15378"/>
        <dbReference type="ChEBI" id="CHEBI:30616"/>
        <dbReference type="ChEBI" id="CHEBI:43474"/>
        <dbReference type="ChEBI" id="CHEBI:456216"/>
        <dbReference type="EC" id="5.6.2.4"/>
    </reaction>
</comment>
<keyword evidence="10" id="KW-0413">Isomerase</keyword>
<comment type="caution">
    <text evidence="18">The sequence shown here is derived from an EMBL/GenBank/DDBJ whole genome shotgun (WGS) entry which is preliminary data.</text>
</comment>
<dbReference type="EMBL" id="JACICA010000015">
    <property type="protein sequence ID" value="MBB3703563.1"/>
    <property type="molecule type" value="Genomic_DNA"/>
</dbReference>
<dbReference type="RefSeq" id="WP_183697969.1">
    <property type="nucleotide sequence ID" value="NZ_JACICA010000015.1"/>
</dbReference>